<dbReference type="OrthoDB" id="9804721at2"/>
<dbReference type="PANTHER" id="PTHR46268:SF6">
    <property type="entry name" value="UNIVERSAL STRESS PROTEIN UP12"/>
    <property type="match status" value="1"/>
</dbReference>
<dbReference type="AlphaFoldDB" id="A0A1H8E1L5"/>
<evidence type="ECO:0000256" key="1">
    <source>
        <dbReference type="ARBA" id="ARBA00008791"/>
    </source>
</evidence>
<name>A0A1H8E1L5_9RHOB</name>
<dbReference type="PANTHER" id="PTHR46268">
    <property type="entry name" value="STRESS RESPONSE PROTEIN NHAX"/>
    <property type="match status" value="1"/>
</dbReference>
<dbReference type="Gene3D" id="3.40.50.12370">
    <property type="match status" value="1"/>
</dbReference>
<dbReference type="Pfam" id="PF00582">
    <property type="entry name" value="Usp"/>
    <property type="match status" value="2"/>
</dbReference>
<comment type="similarity">
    <text evidence="1">Belongs to the universal stress protein A family.</text>
</comment>
<sequence>MTPKTILVCLTDRDSAKAATAAACLLARRYNAHLIGLHVVESLMVYPGIATHIPDTVYERYGKSQIDVSEAIKETFETATAPEDFVAEWRLLHCKTEPASERIIESGRVADLVVMPAAPEDDFGTQSTVLETVIRNAGRPVLVVPRDWSGDSLGHSALVGWNGSREAARAAHDAMALLGDGDAAHILRVNDGHDTDDRDPTSSDLAAAFDRQGIKATVTQKNWQAEGVAAALNAEAFQAGADMIAIGAFGHSRAYDFVIGAATRELLRVSQLPVLFSR</sequence>
<dbReference type="EMBL" id="FOCM01000002">
    <property type="protein sequence ID" value="SEN13330.1"/>
    <property type="molecule type" value="Genomic_DNA"/>
</dbReference>
<evidence type="ECO:0000313" key="3">
    <source>
        <dbReference type="EMBL" id="SEN13330.1"/>
    </source>
</evidence>
<accession>A0A1H8E1L5</accession>
<dbReference type="InterPro" id="IPR006016">
    <property type="entry name" value="UspA"/>
</dbReference>
<evidence type="ECO:0000313" key="4">
    <source>
        <dbReference type="Proteomes" id="UP000199372"/>
    </source>
</evidence>
<keyword evidence="4" id="KW-1185">Reference proteome</keyword>
<dbReference type="RefSeq" id="WP_091844814.1">
    <property type="nucleotide sequence ID" value="NZ_FOCM01000002.1"/>
</dbReference>
<organism evidence="3 4">
    <name type="scientific">Palleronia pelagia</name>
    <dbReference type="NCBI Taxonomy" id="387096"/>
    <lineage>
        <taxon>Bacteria</taxon>
        <taxon>Pseudomonadati</taxon>
        <taxon>Pseudomonadota</taxon>
        <taxon>Alphaproteobacteria</taxon>
        <taxon>Rhodobacterales</taxon>
        <taxon>Roseobacteraceae</taxon>
        <taxon>Palleronia</taxon>
    </lineage>
</organism>
<feature type="domain" description="UspA" evidence="2">
    <location>
        <begin position="4"/>
        <end position="145"/>
    </location>
</feature>
<feature type="domain" description="UspA" evidence="2">
    <location>
        <begin position="158"/>
        <end position="276"/>
    </location>
</feature>
<evidence type="ECO:0000259" key="2">
    <source>
        <dbReference type="Pfam" id="PF00582"/>
    </source>
</evidence>
<dbReference type="PRINTS" id="PR01438">
    <property type="entry name" value="UNVRSLSTRESS"/>
</dbReference>
<dbReference type="InterPro" id="IPR006015">
    <property type="entry name" value="Universal_stress_UspA"/>
</dbReference>
<reference evidence="4" key="1">
    <citation type="submission" date="2016-10" db="EMBL/GenBank/DDBJ databases">
        <authorList>
            <person name="Varghese N."/>
            <person name="Submissions S."/>
        </authorList>
    </citation>
    <scope>NUCLEOTIDE SEQUENCE [LARGE SCALE GENOMIC DNA]</scope>
    <source>
        <strain evidence="4">DSM 26893</strain>
    </source>
</reference>
<dbReference type="SUPFAM" id="SSF52402">
    <property type="entry name" value="Adenine nucleotide alpha hydrolases-like"/>
    <property type="match status" value="2"/>
</dbReference>
<protein>
    <submittedName>
        <fullName evidence="3">Nucleotide-binding universal stress protein, UspA family</fullName>
    </submittedName>
</protein>
<dbReference type="Proteomes" id="UP000199372">
    <property type="component" value="Unassembled WGS sequence"/>
</dbReference>
<proteinExistence type="inferred from homology"/>
<gene>
    <name evidence="3" type="ORF">SAMN04488011_102548</name>
</gene>